<feature type="domain" description="Glucose receptor Git3-like N-terminal" evidence="7">
    <location>
        <begin position="15"/>
        <end position="199"/>
    </location>
</feature>
<evidence type="ECO:0000256" key="5">
    <source>
        <dbReference type="SAM" id="MobiDB-lite"/>
    </source>
</evidence>
<dbReference type="PANTHER" id="PTHR23112">
    <property type="entry name" value="G PROTEIN-COUPLED RECEPTOR 157-RELATED"/>
    <property type="match status" value="1"/>
</dbReference>
<dbReference type="OrthoDB" id="100006at2759"/>
<feature type="compositionally biased region" description="Basic residues" evidence="5">
    <location>
        <begin position="277"/>
        <end position="293"/>
    </location>
</feature>
<evidence type="ECO:0000256" key="4">
    <source>
        <dbReference type="ARBA" id="ARBA00023136"/>
    </source>
</evidence>
<organism evidence="8 9">
    <name type="scientific">Fusarium heterosporum</name>
    <dbReference type="NCBI Taxonomy" id="42747"/>
    <lineage>
        <taxon>Eukaryota</taxon>
        <taxon>Fungi</taxon>
        <taxon>Dikarya</taxon>
        <taxon>Ascomycota</taxon>
        <taxon>Pezizomycotina</taxon>
        <taxon>Sordariomycetes</taxon>
        <taxon>Hypocreomycetidae</taxon>
        <taxon>Hypocreales</taxon>
        <taxon>Nectriaceae</taxon>
        <taxon>Fusarium</taxon>
        <taxon>Fusarium heterosporum species complex</taxon>
    </lineage>
</organism>
<feature type="transmembrane region" description="Helical" evidence="6">
    <location>
        <begin position="176"/>
        <end position="195"/>
    </location>
</feature>
<evidence type="ECO:0000313" key="9">
    <source>
        <dbReference type="Proteomes" id="UP000567885"/>
    </source>
</evidence>
<comment type="subcellular location">
    <subcellularLocation>
        <location evidence="1">Membrane</location>
        <topology evidence="1">Multi-pass membrane protein</topology>
    </subcellularLocation>
</comment>
<protein>
    <recommendedName>
        <fullName evidence="7">Glucose receptor Git3-like N-terminal domain-containing protein</fullName>
    </recommendedName>
</protein>
<evidence type="ECO:0000256" key="2">
    <source>
        <dbReference type="ARBA" id="ARBA00022692"/>
    </source>
</evidence>
<sequence length="376" mass="41503">MANLPIDMAISLPILVGSVSSCVASLFALCLHVVIPPPRHHFRHALIVNLLIADFIAGLNTTISGFIVLKNGYENPAAPASTGCLASAWVGQFAVQAIDFNILIISLSVLLVVSRRQIVDDSSKGLTALVCIIPWVPATLTSLIGLELGAYGPVSGNWCWIRPEYLGLRYALTHSWRIAIFITTVAIYTFIYFKLRRLLSSVEKDLQHSSASTQSESTRHSTEESDTQRILVTTTVTASFEMESHHSKPIIPPPAALTPGRRSLSECSVIGPDRPEKVHKKSTKRSRLHHHTRTSPDLKKMLLLNGYPIAYIILWLPGMANRLAESVGTSPRWLIGLMACPQFVGLANALTYGITEHMHRAIRGWVHRRDFHAFDP</sequence>
<keyword evidence="2 6" id="KW-0812">Transmembrane</keyword>
<dbReference type="GO" id="GO:0007189">
    <property type="term" value="P:adenylate cyclase-activating G protein-coupled receptor signaling pathway"/>
    <property type="evidence" value="ECO:0007669"/>
    <property type="project" value="TreeGrafter"/>
</dbReference>
<reference evidence="8 9" key="1">
    <citation type="submission" date="2020-05" db="EMBL/GenBank/DDBJ databases">
        <title>Identification and distribution of gene clusters putatively required for synthesis of sphingolipid metabolism inhibitors in phylogenetically diverse species of the filamentous fungus Fusarium.</title>
        <authorList>
            <person name="Kim H.-S."/>
            <person name="Busman M."/>
            <person name="Brown D.W."/>
            <person name="Divon H."/>
            <person name="Uhlig S."/>
            <person name="Proctor R.H."/>
        </authorList>
    </citation>
    <scope>NUCLEOTIDE SEQUENCE [LARGE SCALE GENOMIC DNA]</scope>
    <source>
        <strain evidence="8 9">NRRL 20693</strain>
    </source>
</reference>
<feature type="region of interest" description="Disordered" evidence="5">
    <location>
        <begin position="268"/>
        <end position="293"/>
    </location>
</feature>
<dbReference type="GO" id="GO:0004930">
    <property type="term" value="F:G protein-coupled receptor activity"/>
    <property type="evidence" value="ECO:0007669"/>
    <property type="project" value="TreeGrafter"/>
</dbReference>
<dbReference type="PANTHER" id="PTHR23112:SF37">
    <property type="entry name" value="G PROTEIN-COUPLED RECEPTOR GPR1"/>
    <property type="match status" value="1"/>
</dbReference>
<evidence type="ECO:0000313" key="8">
    <source>
        <dbReference type="EMBL" id="KAF5664713.1"/>
    </source>
</evidence>
<keyword evidence="3 6" id="KW-1133">Transmembrane helix</keyword>
<dbReference type="AlphaFoldDB" id="A0A8H5WNM9"/>
<keyword evidence="4 6" id="KW-0472">Membrane</keyword>
<feature type="transmembrane region" description="Helical" evidence="6">
    <location>
        <begin position="12"/>
        <end position="34"/>
    </location>
</feature>
<name>A0A8H5WNM9_FUSHE</name>
<feature type="transmembrane region" description="Helical" evidence="6">
    <location>
        <begin position="89"/>
        <end position="113"/>
    </location>
</feature>
<evidence type="ECO:0000256" key="6">
    <source>
        <dbReference type="SAM" id="Phobius"/>
    </source>
</evidence>
<keyword evidence="9" id="KW-1185">Reference proteome</keyword>
<dbReference type="GO" id="GO:0005886">
    <property type="term" value="C:plasma membrane"/>
    <property type="evidence" value="ECO:0007669"/>
    <property type="project" value="TreeGrafter"/>
</dbReference>
<gene>
    <name evidence="8" type="ORF">FHETE_6985</name>
</gene>
<dbReference type="Gene3D" id="1.20.1070.10">
    <property type="entry name" value="Rhodopsin 7-helix transmembrane proteins"/>
    <property type="match status" value="1"/>
</dbReference>
<evidence type="ECO:0000259" key="7">
    <source>
        <dbReference type="Pfam" id="PF11710"/>
    </source>
</evidence>
<dbReference type="Proteomes" id="UP000567885">
    <property type="component" value="Unassembled WGS sequence"/>
</dbReference>
<evidence type="ECO:0000256" key="3">
    <source>
        <dbReference type="ARBA" id="ARBA00022989"/>
    </source>
</evidence>
<dbReference type="Pfam" id="PF11710">
    <property type="entry name" value="Git3"/>
    <property type="match status" value="1"/>
</dbReference>
<feature type="transmembrane region" description="Helical" evidence="6">
    <location>
        <begin position="332"/>
        <end position="354"/>
    </location>
</feature>
<accession>A0A8H5WNM9</accession>
<feature type="transmembrane region" description="Helical" evidence="6">
    <location>
        <begin position="125"/>
        <end position="146"/>
    </location>
</feature>
<feature type="transmembrane region" description="Helical" evidence="6">
    <location>
        <begin position="302"/>
        <end position="320"/>
    </location>
</feature>
<dbReference type="InterPro" id="IPR023041">
    <property type="entry name" value="Glucose_rcpt_Git3-like_N"/>
</dbReference>
<evidence type="ECO:0000256" key="1">
    <source>
        <dbReference type="ARBA" id="ARBA00004141"/>
    </source>
</evidence>
<proteinExistence type="predicted"/>
<feature type="transmembrane region" description="Helical" evidence="6">
    <location>
        <begin position="46"/>
        <end position="69"/>
    </location>
</feature>
<comment type="caution">
    <text evidence="8">The sequence shown here is derived from an EMBL/GenBank/DDBJ whole genome shotgun (WGS) entry which is preliminary data.</text>
</comment>
<dbReference type="EMBL" id="JAAGWQ010000132">
    <property type="protein sequence ID" value="KAF5664713.1"/>
    <property type="molecule type" value="Genomic_DNA"/>
</dbReference>
<dbReference type="SUPFAM" id="SSF81321">
    <property type="entry name" value="Family A G protein-coupled receptor-like"/>
    <property type="match status" value="1"/>
</dbReference>